<proteinExistence type="predicted"/>
<evidence type="ECO:0000313" key="1">
    <source>
        <dbReference type="EMBL" id="CAK5125724.1"/>
    </source>
</evidence>
<gene>
    <name evidence="1" type="ORF">MENTE1834_LOCUS48114</name>
</gene>
<dbReference type="EMBL" id="CAVMJV010000215">
    <property type="protein sequence ID" value="CAK5125724.1"/>
    <property type="molecule type" value="Genomic_DNA"/>
</dbReference>
<keyword evidence="2" id="KW-1185">Reference proteome</keyword>
<evidence type="ECO:0000313" key="2">
    <source>
        <dbReference type="Proteomes" id="UP001497535"/>
    </source>
</evidence>
<dbReference type="Proteomes" id="UP001497535">
    <property type="component" value="Unassembled WGS sequence"/>
</dbReference>
<name>A0ACB1B698_MELEN</name>
<reference evidence="1" key="1">
    <citation type="submission" date="2023-11" db="EMBL/GenBank/DDBJ databases">
        <authorList>
            <person name="Poullet M."/>
        </authorList>
    </citation>
    <scope>NUCLEOTIDE SEQUENCE</scope>
    <source>
        <strain evidence="1">E1834</strain>
    </source>
</reference>
<accession>A0ACB1B698</accession>
<sequence length="266" mass="29309">MNILKKLISGGGGGKKETQKSNKNSSNDTNEDVEDDYEPEHCETDFDQQFEHARRSISTTTVPTITHCEYRNYFIKPCFYISNYPNEQKVNTPKFIGGSPSRSNRSTPNQSGNLKSGRSTKSPSPLQPPSTQRPRFQSSPLAAANSVAVRKSSKSTPLMQRKSQTPEKPGVSTGKDSIQRNMTMTQQKQAKDFVESLDWIQPTQLVSSSVIQPQIVQSQMIVPQIHICEALPVARPSKAVTAVIPQKRSGIPVPVAASGRVVNINK</sequence>
<comment type="caution">
    <text evidence="1">The sequence shown here is derived from an EMBL/GenBank/DDBJ whole genome shotgun (WGS) entry which is preliminary data.</text>
</comment>
<protein>
    <submittedName>
        <fullName evidence="1">Uncharacterized protein</fullName>
    </submittedName>
</protein>
<organism evidence="1 2">
    <name type="scientific">Meloidogyne enterolobii</name>
    <name type="common">Root-knot nematode worm</name>
    <name type="synonym">Meloidogyne mayaguensis</name>
    <dbReference type="NCBI Taxonomy" id="390850"/>
    <lineage>
        <taxon>Eukaryota</taxon>
        <taxon>Metazoa</taxon>
        <taxon>Ecdysozoa</taxon>
        <taxon>Nematoda</taxon>
        <taxon>Chromadorea</taxon>
        <taxon>Rhabditida</taxon>
        <taxon>Tylenchina</taxon>
        <taxon>Tylenchomorpha</taxon>
        <taxon>Tylenchoidea</taxon>
        <taxon>Meloidogynidae</taxon>
        <taxon>Meloidogyninae</taxon>
        <taxon>Meloidogyne</taxon>
    </lineage>
</organism>